<comment type="similarity">
    <text evidence="2">Belongs to the UPF0053 family.</text>
</comment>
<proteinExistence type="inferred from homology"/>
<evidence type="ECO:0000256" key="1">
    <source>
        <dbReference type="ARBA" id="ARBA00004651"/>
    </source>
</evidence>
<dbReference type="Pfam" id="PF03471">
    <property type="entry name" value="CorC_HlyC"/>
    <property type="match status" value="1"/>
</dbReference>
<protein>
    <submittedName>
        <fullName evidence="15">HlyC/CorC family transporter</fullName>
    </submittedName>
</protein>
<feature type="transmembrane region" description="Helical" evidence="12">
    <location>
        <begin position="58"/>
        <end position="81"/>
    </location>
</feature>
<dbReference type="GO" id="GO:0005886">
    <property type="term" value="C:plasma membrane"/>
    <property type="evidence" value="ECO:0007669"/>
    <property type="project" value="UniProtKB-SubCell"/>
</dbReference>
<feature type="domain" description="CBS" evidence="13">
    <location>
        <begin position="204"/>
        <end position="264"/>
    </location>
</feature>
<evidence type="ECO:0000259" key="13">
    <source>
        <dbReference type="PROSITE" id="PS51371"/>
    </source>
</evidence>
<dbReference type="Pfam" id="PF00571">
    <property type="entry name" value="CBS"/>
    <property type="match status" value="2"/>
</dbReference>
<feature type="domain" description="CBS" evidence="13">
    <location>
        <begin position="272"/>
        <end position="329"/>
    </location>
</feature>
<dbReference type="GO" id="GO:0050660">
    <property type="term" value="F:flavin adenine dinucleotide binding"/>
    <property type="evidence" value="ECO:0007669"/>
    <property type="project" value="InterPro"/>
</dbReference>
<feature type="transmembrane region" description="Helical" evidence="12">
    <location>
        <begin position="93"/>
        <end position="111"/>
    </location>
</feature>
<dbReference type="InterPro" id="IPR000644">
    <property type="entry name" value="CBS_dom"/>
</dbReference>
<dbReference type="PANTHER" id="PTHR22777:SF32">
    <property type="entry name" value="UPF0053 INNER MEMBRANE PROTEIN YFJD"/>
    <property type="match status" value="1"/>
</dbReference>
<dbReference type="FunFam" id="3.10.580.10:FF:000002">
    <property type="entry name" value="Magnesium/cobalt efflux protein CorC"/>
    <property type="match status" value="1"/>
</dbReference>
<dbReference type="InterPro" id="IPR005170">
    <property type="entry name" value="Transptr-assoc_dom"/>
</dbReference>
<evidence type="ECO:0000256" key="7">
    <source>
        <dbReference type="ARBA" id="ARBA00023122"/>
    </source>
</evidence>
<dbReference type="SUPFAM" id="SSF54631">
    <property type="entry name" value="CBS-domain pair"/>
    <property type="match status" value="1"/>
</dbReference>
<dbReference type="SMART" id="SM01091">
    <property type="entry name" value="CorC_HlyC"/>
    <property type="match status" value="1"/>
</dbReference>
<comment type="caution">
    <text evidence="15">The sequence shown here is derived from an EMBL/GenBank/DDBJ whole genome shotgun (WGS) entry which is preliminary data.</text>
</comment>
<evidence type="ECO:0000256" key="12">
    <source>
        <dbReference type="SAM" id="Phobius"/>
    </source>
</evidence>
<keyword evidence="3" id="KW-1003">Cell membrane</keyword>
<name>A0A5C8NLQ5_9ACTN</name>
<feature type="domain" description="CNNM transmembrane" evidence="14">
    <location>
        <begin position="1"/>
        <end position="185"/>
    </location>
</feature>
<evidence type="ECO:0000313" key="16">
    <source>
        <dbReference type="Proteomes" id="UP000321571"/>
    </source>
</evidence>
<keyword evidence="16" id="KW-1185">Reference proteome</keyword>
<dbReference type="InterPro" id="IPR016169">
    <property type="entry name" value="FAD-bd_PCMH_sub2"/>
</dbReference>
<dbReference type="CDD" id="cd04590">
    <property type="entry name" value="CBS_pair_CorC_HlyC_assoc"/>
    <property type="match status" value="1"/>
</dbReference>
<feature type="region of interest" description="Disordered" evidence="11">
    <location>
        <begin position="416"/>
        <end position="438"/>
    </location>
</feature>
<dbReference type="Gene3D" id="3.30.465.10">
    <property type="match status" value="1"/>
</dbReference>
<keyword evidence="5" id="KW-0677">Repeat</keyword>
<keyword evidence="6 10" id="KW-1133">Transmembrane helix</keyword>
<dbReference type="Pfam" id="PF01595">
    <property type="entry name" value="CNNM"/>
    <property type="match status" value="1"/>
</dbReference>
<evidence type="ECO:0000256" key="8">
    <source>
        <dbReference type="ARBA" id="ARBA00023136"/>
    </source>
</evidence>
<dbReference type="PROSITE" id="PS51371">
    <property type="entry name" value="CBS"/>
    <property type="match status" value="2"/>
</dbReference>
<dbReference type="InterPro" id="IPR002550">
    <property type="entry name" value="CNNM"/>
</dbReference>
<dbReference type="SUPFAM" id="SSF56176">
    <property type="entry name" value="FAD-binding/transporter-associated domain-like"/>
    <property type="match status" value="1"/>
</dbReference>
<sequence length="438" mass="47047">MTWVPLVSSVVLAVAAGVLASMDAALSSFSKARAEELAEEGRGGAGRLVRILDDPAPYLSSVLLLRVLCETASVVLVAFVVADELDGFWPRTLLAVAVMVVVSYVLIGVGPRTLGRQNAERVALGSVVPVIGATRLLGPLTRLLIVVGNAITPGKGFREGPFASEVEVRELVDLAAASAVIETDESKMIQSVFELGDTVVREVMVPRPDLVYIEQHKTLRQAMSLCLRSGFSRVPVIDDNLDEILGMAYLKDLTKRVFDNHVAESTERVESIMRPCLFVPDTKPVDDLLREMQEQRTHVAIVVDEYGGTAGMVTIEDILEEIVGEIADEYDTEPAEVETLADGAYRMSARLDVDDLAELFSVRIDDDDVDSVGGLLAKHLGKVPIPGSVVEVAGLRLEAEEPAGRRNRIGRVKVSRVAGPAAEESVPSPHGAGHVAES</sequence>
<dbReference type="InterPro" id="IPR036318">
    <property type="entry name" value="FAD-bd_PCMH-like_sf"/>
</dbReference>
<reference evidence="15 16" key="1">
    <citation type="submission" date="2019-06" db="EMBL/GenBank/DDBJ databases">
        <title>Aeromicrobium sp. nov., isolated from a maize field.</title>
        <authorList>
            <person name="Lin S.-Y."/>
            <person name="Tsai C.-F."/>
            <person name="Young C.-C."/>
        </authorList>
    </citation>
    <scope>NUCLEOTIDE SEQUENCE [LARGE SCALE GENOMIC DNA]</scope>
    <source>
        <strain evidence="15 16">CC-CFT486</strain>
    </source>
</reference>
<keyword evidence="8 10" id="KW-0472">Membrane</keyword>
<dbReference type="OrthoDB" id="110231at2"/>
<evidence type="ECO:0000256" key="4">
    <source>
        <dbReference type="ARBA" id="ARBA00022692"/>
    </source>
</evidence>
<dbReference type="EMBL" id="VDUX01000002">
    <property type="protein sequence ID" value="TXL61835.1"/>
    <property type="molecule type" value="Genomic_DNA"/>
</dbReference>
<keyword evidence="4 10" id="KW-0812">Transmembrane</keyword>
<evidence type="ECO:0000256" key="5">
    <source>
        <dbReference type="ARBA" id="ARBA00022737"/>
    </source>
</evidence>
<dbReference type="Gene3D" id="3.10.580.10">
    <property type="entry name" value="CBS-domain"/>
    <property type="match status" value="1"/>
</dbReference>
<evidence type="ECO:0000259" key="14">
    <source>
        <dbReference type="PROSITE" id="PS51846"/>
    </source>
</evidence>
<evidence type="ECO:0000256" key="2">
    <source>
        <dbReference type="ARBA" id="ARBA00006337"/>
    </source>
</evidence>
<accession>A0A5C8NLQ5</accession>
<evidence type="ECO:0000313" key="15">
    <source>
        <dbReference type="EMBL" id="TXL61835.1"/>
    </source>
</evidence>
<keyword evidence="7 9" id="KW-0129">CBS domain</keyword>
<dbReference type="InterPro" id="IPR046342">
    <property type="entry name" value="CBS_dom_sf"/>
</dbReference>
<evidence type="ECO:0000256" key="9">
    <source>
        <dbReference type="PROSITE-ProRule" id="PRU00703"/>
    </source>
</evidence>
<comment type="subcellular location">
    <subcellularLocation>
        <location evidence="1">Cell membrane</location>
        <topology evidence="1">Multi-pass membrane protein</topology>
    </subcellularLocation>
</comment>
<dbReference type="SMART" id="SM00116">
    <property type="entry name" value="CBS"/>
    <property type="match status" value="2"/>
</dbReference>
<dbReference type="RefSeq" id="WP_147683950.1">
    <property type="nucleotide sequence ID" value="NZ_VDUX01000002.1"/>
</dbReference>
<gene>
    <name evidence="15" type="ORF">FHP06_03675</name>
</gene>
<evidence type="ECO:0000256" key="10">
    <source>
        <dbReference type="PROSITE-ProRule" id="PRU01193"/>
    </source>
</evidence>
<evidence type="ECO:0000256" key="3">
    <source>
        <dbReference type="ARBA" id="ARBA00022475"/>
    </source>
</evidence>
<evidence type="ECO:0000256" key="11">
    <source>
        <dbReference type="SAM" id="MobiDB-lite"/>
    </source>
</evidence>
<dbReference type="Proteomes" id="UP000321571">
    <property type="component" value="Unassembled WGS sequence"/>
</dbReference>
<dbReference type="AlphaFoldDB" id="A0A5C8NLQ5"/>
<organism evidence="15 16">
    <name type="scientific">Aeromicrobium terrae</name>
    <dbReference type="NCBI Taxonomy" id="2498846"/>
    <lineage>
        <taxon>Bacteria</taxon>
        <taxon>Bacillati</taxon>
        <taxon>Actinomycetota</taxon>
        <taxon>Actinomycetes</taxon>
        <taxon>Propionibacteriales</taxon>
        <taxon>Nocardioidaceae</taxon>
        <taxon>Aeromicrobium</taxon>
    </lineage>
</organism>
<dbReference type="InterPro" id="IPR044751">
    <property type="entry name" value="Ion_transp-like_CBS"/>
</dbReference>
<dbReference type="PROSITE" id="PS51846">
    <property type="entry name" value="CNNM"/>
    <property type="match status" value="1"/>
</dbReference>
<dbReference type="PANTHER" id="PTHR22777">
    <property type="entry name" value="HEMOLYSIN-RELATED"/>
    <property type="match status" value="1"/>
</dbReference>
<evidence type="ECO:0000256" key="6">
    <source>
        <dbReference type="ARBA" id="ARBA00022989"/>
    </source>
</evidence>